<feature type="region of interest" description="Disordered" evidence="9">
    <location>
        <begin position="1207"/>
        <end position="1233"/>
    </location>
</feature>
<protein>
    <recommendedName>
        <fullName evidence="4 8">Stress response protein NST1</fullName>
    </recommendedName>
</protein>
<evidence type="ECO:0000256" key="5">
    <source>
        <dbReference type="ARBA" id="ARBA00022490"/>
    </source>
</evidence>
<dbReference type="EMBL" id="JAGPXD010000002">
    <property type="protein sequence ID" value="KAH7367002.1"/>
    <property type="molecule type" value="Genomic_DNA"/>
</dbReference>
<evidence type="ECO:0000256" key="3">
    <source>
        <dbReference type="ARBA" id="ARBA00007112"/>
    </source>
</evidence>
<feature type="compositionally biased region" description="Low complexity" evidence="9">
    <location>
        <begin position="889"/>
        <end position="899"/>
    </location>
</feature>
<dbReference type="InterPro" id="IPR051195">
    <property type="entry name" value="Fungal_stress_NST1"/>
</dbReference>
<dbReference type="Proteomes" id="UP000813385">
    <property type="component" value="Unassembled WGS sequence"/>
</dbReference>
<feature type="compositionally biased region" description="Acidic residues" evidence="9">
    <location>
        <begin position="452"/>
        <end position="474"/>
    </location>
</feature>
<keyword evidence="5 8" id="KW-0963">Cytoplasm</keyword>
<evidence type="ECO:0000256" key="2">
    <source>
        <dbReference type="ARBA" id="ARBA00004496"/>
    </source>
</evidence>
<feature type="compositionally biased region" description="Basic and acidic residues" evidence="9">
    <location>
        <begin position="552"/>
        <end position="723"/>
    </location>
</feature>
<feature type="compositionally biased region" description="Polar residues" evidence="9">
    <location>
        <begin position="805"/>
        <end position="827"/>
    </location>
</feature>
<feature type="compositionally biased region" description="Acidic residues" evidence="9">
    <location>
        <begin position="297"/>
        <end position="319"/>
    </location>
</feature>
<evidence type="ECO:0000256" key="4">
    <source>
        <dbReference type="ARBA" id="ARBA00020733"/>
    </source>
</evidence>
<name>A0A8K0X4P4_9PEZI</name>
<evidence type="ECO:0000313" key="11">
    <source>
        <dbReference type="Proteomes" id="UP000813385"/>
    </source>
</evidence>
<dbReference type="Pfam" id="PF13945">
    <property type="entry name" value="NST1"/>
    <property type="match status" value="1"/>
</dbReference>
<feature type="compositionally biased region" description="Basic residues" evidence="9">
    <location>
        <begin position="76"/>
        <end position="86"/>
    </location>
</feature>
<gene>
    <name evidence="10" type="ORF">B0T11DRAFT_336444</name>
</gene>
<feature type="region of interest" description="Disordered" evidence="9">
    <location>
        <begin position="452"/>
        <end position="489"/>
    </location>
</feature>
<evidence type="ECO:0000256" key="7">
    <source>
        <dbReference type="ARBA" id="ARBA00023054"/>
    </source>
</evidence>
<feature type="compositionally biased region" description="Low complexity" evidence="9">
    <location>
        <begin position="44"/>
        <end position="55"/>
    </location>
</feature>
<evidence type="ECO:0000256" key="1">
    <source>
        <dbReference type="ARBA" id="ARBA00002545"/>
    </source>
</evidence>
<evidence type="ECO:0000313" key="10">
    <source>
        <dbReference type="EMBL" id="KAH7367002.1"/>
    </source>
</evidence>
<accession>A0A8K0X4P4</accession>
<comment type="subcellular location">
    <subcellularLocation>
        <location evidence="2 8">Cytoplasm</location>
    </subcellularLocation>
</comment>
<feature type="region of interest" description="Disordered" evidence="9">
    <location>
        <begin position="1"/>
        <end position="188"/>
    </location>
</feature>
<evidence type="ECO:0000256" key="9">
    <source>
        <dbReference type="SAM" id="MobiDB-lite"/>
    </source>
</evidence>
<feature type="compositionally biased region" description="Low complexity" evidence="9">
    <location>
        <begin position="87"/>
        <end position="97"/>
    </location>
</feature>
<dbReference type="PANTHER" id="PTHR31780:SF10">
    <property type="entry name" value="LD36051P"/>
    <property type="match status" value="1"/>
</dbReference>
<evidence type="ECO:0000256" key="6">
    <source>
        <dbReference type="ARBA" id="ARBA00023016"/>
    </source>
</evidence>
<keyword evidence="11" id="KW-1185">Reference proteome</keyword>
<feature type="compositionally biased region" description="Pro residues" evidence="9">
    <location>
        <begin position="879"/>
        <end position="888"/>
    </location>
</feature>
<feature type="region of interest" description="Disordered" evidence="9">
    <location>
        <begin position="552"/>
        <end position="1034"/>
    </location>
</feature>
<comment type="caution">
    <text evidence="10">The sequence shown here is derived from an EMBL/GenBank/DDBJ whole genome shotgun (WGS) entry which is preliminary data.</text>
</comment>
<feature type="compositionally biased region" description="Low complexity" evidence="9">
    <location>
        <begin position="939"/>
        <end position="948"/>
    </location>
</feature>
<feature type="compositionally biased region" description="Basic and acidic residues" evidence="9">
    <location>
        <begin position="320"/>
        <end position="354"/>
    </location>
</feature>
<dbReference type="InterPro" id="IPR025279">
    <property type="entry name" value="NST1"/>
</dbReference>
<feature type="compositionally biased region" description="Polar residues" evidence="9">
    <location>
        <begin position="858"/>
        <end position="870"/>
    </location>
</feature>
<feature type="compositionally biased region" description="Basic residues" evidence="9">
    <location>
        <begin position="142"/>
        <end position="154"/>
    </location>
</feature>
<organism evidence="10 11">
    <name type="scientific">Plectosphaerella cucumerina</name>
    <dbReference type="NCBI Taxonomy" id="40658"/>
    <lineage>
        <taxon>Eukaryota</taxon>
        <taxon>Fungi</taxon>
        <taxon>Dikarya</taxon>
        <taxon>Ascomycota</taxon>
        <taxon>Pezizomycotina</taxon>
        <taxon>Sordariomycetes</taxon>
        <taxon>Hypocreomycetidae</taxon>
        <taxon>Glomerellales</taxon>
        <taxon>Plectosphaerellaceae</taxon>
        <taxon>Plectosphaerella</taxon>
    </lineage>
</organism>
<sequence>MPANQRHPATTQAPASPNAKATARYTNKDGSKIITVPKGPPSADPSQPSTPTSSTKALSSHPPNDMSTHEPPQPVNRKKQKRRAKAAAKAAAAAVVADSPMSPTSESADVTGADQDDQYDEADPTRDDDGYEDEPNGVTSNRSKKSKKKKKKGAHATANADSLPNDEAPSAPVGPGFSKEKIWNTSSQQERERIKEFWLGLGEEDRKSLVKVEKDAVLRKMKEQQKHTCSCTVCGRKRIAIEEELEGLYDAYYEELESFANHPEGQGLHRDFPSRSSRLPPLNHQPPSRGRIVEHVSDDEDDNEEYVDYSEADFEDDDSRPDSSVDGHDHDHDHEHDHDHRHDHEHEHEHEPPGHRRPHPADFLTFGNSLQVKGMKLLDLLLSRYGNMDLGGILTVADDLLKNDGKRFIEMMEQLAERRMAREEDAREHMAHGYIHPVNGSYVNHPHIDEEFDEDEEEDEEYDSQDDEYEDEEASSSHHTHDHGHPDTEHLCSLHQETAMSEEQRMEEGRRMFQIFAARMFEQRVLTAYRNMVAKQRQDQLLEELAEEDRLDEQRRAKKAKDAQKRKDKAALKKQQQAEERARKEAEKAAEEAARLDEQRRRAEEQKLRAEEKRRKKEEQKRIEEEERLRKEAERQRRITEQQEKRAEQERKARDARDKEKRLKDEARLREKESREQKEKELREKKERQDQDKRNKDAKLKAERETKAKADKEARDRAKEEKAAAATAAAAAAASAVASPAPPPAAVPTPLQTTRRASQPVAPGQAAVLPQHPPNPATFASPKVPVATPSLPKAPTPMRTAKNAGASQETSATGSQASQPGSLHSQNPSPHSATPSHPAHHPFLQSHKNGGILPSLVPHSQSASPPNTQGPMGHASPFHMPPGMPQPPGFGNLPPGLGQRPMPFDPGFPQMGMRPPPGMQIPPGFNGGGRGFPPPPGFGQPFGAEPIPIGGPPPGTQHGRQSSGGFDVGSPGPSQPIGRPIPNGRASVASHGSSHKDETTSQLLGSSALLDGSEEPPMPMGPSSLPRHQAPGAVPRPAFLGGPFGFDGGIPLQNDPWRSPVPGPFPPFGAPGIGSQATAAANWGTPIASLVAPVPMPPGVSAMSMFRQSGHSRTVAMRLMLCLACKELQSHSKEGVDAFISLSAVMAEVDKMNRTTRSAGLITDSELLDLAETEGTPQNGGGSFQIRLVGPGPDRVIRWVPEPASEIPTPRRPVGQIGSPIIGVGAPFSSRGS</sequence>
<feature type="compositionally biased region" description="Low complexity" evidence="9">
    <location>
        <begin position="724"/>
        <end position="739"/>
    </location>
</feature>
<feature type="region of interest" description="Disordered" evidence="9">
    <location>
        <begin position="264"/>
        <end position="362"/>
    </location>
</feature>
<comment type="similarity">
    <text evidence="3 8">Belongs to the NST1 family.</text>
</comment>
<feature type="compositionally biased region" description="Low complexity" evidence="9">
    <location>
        <begin position="828"/>
        <end position="837"/>
    </location>
</feature>
<feature type="compositionally biased region" description="Polar residues" evidence="9">
    <location>
        <begin position="56"/>
        <end position="66"/>
    </location>
</feature>
<dbReference type="AlphaFoldDB" id="A0A8K0X4P4"/>
<dbReference type="PANTHER" id="PTHR31780">
    <property type="entry name" value="STRESS RESPONSE PROTEIN NST1-RELATED"/>
    <property type="match status" value="1"/>
</dbReference>
<keyword evidence="7 8" id="KW-0175">Coiled coil</keyword>
<evidence type="ECO:0000256" key="8">
    <source>
        <dbReference type="RuleBase" id="RU049441"/>
    </source>
</evidence>
<keyword evidence="6 8" id="KW-0346">Stress response</keyword>
<dbReference type="OrthoDB" id="21629at2759"/>
<dbReference type="GO" id="GO:0005737">
    <property type="term" value="C:cytoplasm"/>
    <property type="evidence" value="ECO:0007669"/>
    <property type="project" value="UniProtKB-SubCell"/>
</dbReference>
<reference evidence="10" key="1">
    <citation type="journal article" date="2021" name="Nat. Commun.">
        <title>Genetic determinants of endophytism in the Arabidopsis root mycobiome.</title>
        <authorList>
            <person name="Mesny F."/>
            <person name="Miyauchi S."/>
            <person name="Thiergart T."/>
            <person name="Pickel B."/>
            <person name="Atanasova L."/>
            <person name="Karlsson M."/>
            <person name="Huettel B."/>
            <person name="Barry K.W."/>
            <person name="Haridas S."/>
            <person name="Chen C."/>
            <person name="Bauer D."/>
            <person name="Andreopoulos W."/>
            <person name="Pangilinan J."/>
            <person name="LaButti K."/>
            <person name="Riley R."/>
            <person name="Lipzen A."/>
            <person name="Clum A."/>
            <person name="Drula E."/>
            <person name="Henrissat B."/>
            <person name="Kohler A."/>
            <person name="Grigoriev I.V."/>
            <person name="Martin F.M."/>
            <person name="Hacquard S."/>
        </authorList>
    </citation>
    <scope>NUCLEOTIDE SEQUENCE</scope>
    <source>
        <strain evidence="10">MPI-CAGE-AT-0016</strain>
    </source>
</reference>
<proteinExistence type="inferred from homology"/>
<comment type="function">
    <text evidence="1 8">May act as a negative regulator of salt tolerance.</text>
</comment>